<name>A0ABQ0DZS3_9PORP</name>
<keyword evidence="4 7" id="KW-0812">Transmembrane</keyword>
<gene>
    <name evidence="8" type="primary">yut</name>
    <name evidence="8" type="ORF">Tsumi_00220</name>
</gene>
<evidence type="ECO:0000313" key="9">
    <source>
        <dbReference type="Proteomes" id="UP001628220"/>
    </source>
</evidence>
<feature type="transmembrane region" description="Helical" evidence="7">
    <location>
        <begin position="83"/>
        <end position="111"/>
    </location>
</feature>
<keyword evidence="3" id="KW-1003">Cell membrane</keyword>
<feature type="transmembrane region" description="Helical" evidence="7">
    <location>
        <begin position="224"/>
        <end position="241"/>
    </location>
</feature>
<dbReference type="Gene3D" id="1.10.3430.10">
    <property type="entry name" value="Ammonium transporter AmtB like domains"/>
    <property type="match status" value="1"/>
</dbReference>
<dbReference type="PROSITE" id="PS51257">
    <property type="entry name" value="PROKAR_LIPOPROTEIN"/>
    <property type="match status" value="1"/>
</dbReference>
<feature type="transmembrane region" description="Helical" evidence="7">
    <location>
        <begin position="175"/>
        <end position="193"/>
    </location>
</feature>
<keyword evidence="9" id="KW-1185">Reference proteome</keyword>
<dbReference type="PANTHER" id="PTHR10464:SF4">
    <property type="entry name" value="UREA TRANSPORTER"/>
    <property type="match status" value="1"/>
</dbReference>
<dbReference type="InterPro" id="IPR004937">
    <property type="entry name" value="Urea_transporter"/>
</dbReference>
<evidence type="ECO:0000256" key="4">
    <source>
        <dbReference type="ARBA" id="ARBA00022692"/>
    </source>
</evidence>
<evidence type="ECO:0000313" key="8">
    <source>
        <dbReference type="EMBL" id="GAB1250918.1"/>
    </source>
</evidence>
<comment type="caution">
    <text evidence="8">The sequence shown here is derived from an EMBL/GenBank/DDBJ whole genome shotgun (WGS) entry which is preliminary data.</text>
</comment>
<protein>
    <submittedName>
        <fullName evidence="8">Urea transporter</fullName>
    </submittedName>
</protein>
<evidence type="ECO:0000256" key="2">
    <source>
        <dbReference type="ARBA" id="ARBA00005914"/>
    </source>
</evidence>
<comment type="subcellular location">
    <subcellularLocation>
        <location evidence="1">Cell membrane</location>
        <topology evidence="1">Multi-pass membrane protein</topology>
    </subcellularLocation>
</comment>
<evidence type="ECO:0000256" key="5">
    <source>
        <dbReference type="ARBA" id="ARBA00022989"/>
    </source>
</evidence>
<reference evidence="8 9" key="1">
    <citation type="journal article" date="2025" name="Int. J. Syst. Evol. Microbiol.">
        <title>Desulfovibrio falkowii sp. nov., Porphyromonas miyakawae sp. nov., Mediterraneibacter flintii sp. nov. and Owariibacterium komagatae gen. nov., sp. nov., isolated from human faeces.</title>
        <authorList>
            <person name="Hamaguchi T."/>
            <person name="Ohara M."/>
            <person name="Hisatomi A."/>
            <person name="Sekiguchi K."/>
            <person name="Takeda J.I."/>
            <person name="Ueyama J."/>
            <person name="Ito M."/>
            <person name="Nishiwaki H."/>
            <person name="Ogi T."/>
            <person name="Hirayama M."/>
            <person name="Ohkuma M."/>
            <person name="Sakamoto M."/>
            <person name="Ohno K."/>
        </authorList>
    </citation>
    <scope>NUCLEOTIDE SEQUENCE [LARGE SCALE GENOMIC DNA]</scope>
    <source>
        <strain evidence="8 9">13CB11C</strain>
    </source>
</reference>
<sequence length="302" mass="33600">MKKQHLSPRPNAFKAIGNSYTQVIFACQPWGGLAICFALLLCSPRYALVGLIATTISYLLALICREESDKVTQGLSGYNPLLTAIAVYSLVGGWMGVLWAAIGAVITYFVTRLMQRWMGGMPVLTAPFVLTSWALVPLMRLWPTSPSIHLFWDATWDLASPTNIWRGDLLSFGEIYLQDNLCFSLVIMLILLMGSWKHQGWGLCTLLLLPAVATLFGWQESLSSGLLGYNPLLVAAALATFPSPLRSMWGRVGEGLLAILFSIVISYYGAQLFDYWHFPLYTAPFVLTTWLLLALRKFYPMA</sequence>
<comment type="similarity">
    <text evidence="2">Belongs to the urea transporter family.</text>
</comment>
<dbReference type="InterPro" id="IPR029020">
    <property type="entry name" value="Ammonium/urea_transptr"/>
</dbReference>
<feature type="transmembrane region" description="Helical" evidence="7">
    <location>
        <begin position="276"/>
        <end position="295"/>
    </location>
</feature>
<keyword evidence="6 7" id="KW-0472">Membrane</keyword>
<organism evidence="8 9">
    <name type="scientific">Porphyromonas miyakawae</name>
    <dbReference type="NCBI Taxonomy" id="3137470"/>
    <lineage>
        <taxon>Bacteria</taxon>
        <taxon>Pseudomonadati</taxon>
        <taxon>Bacteroidota</taxon>
        <taxon>Bacteroidia</taxon>
        <taxon>Bacteroidales</taxon>
        <taxon>Porphyromonadaceae</taxon>
        <taxon>Porphyromonas</taxon>
    </lineage>
</organism>
<evidence type="ECO:0000256" key="3">
    <source>
        <dbReference type="ARBA" id="ARBA00022475"/>
    </source>
</evidence>
<dbReference type="EMBL" id="BAAFSF010000001">
    <property type="protein sequence ID" value="GAB1250918.1"/>
    <property type="molecule type" value="Genomic_DNA"/>
</dbReference>
<evidence type="ECO:0000256" key="7">
    <source>
        <dbReference type="SAM" id="Phobius"/>
    </source>
</evidence>
<proteinExistence type="inferred from homology"/>
<evidence type="ECO:0000256" key="6">
    <source>
        <dbReference type="ARBA" id="ARBA00023136"/>
    </source>
</evidence>
<dbReference type="Proteomes" id="UP001628220">
    <property type="component" value="Unassembled WGS sequence"/>
</dbReference>
<feature type="transmembrane region" description="Helical" evidence="7">
    <location>
        <begin position="46"/>
        <end position="63"/>
    </location>
</feature>
<keyword evidence="5 7" id="KW-1133">Transmembrane helix</keyword>
<evidence type="ECO:0000256" key="1">
    <source>
        <dbReference type="ARBA" id="ARBA00004651"/>
    </source>
</evidence>
<feature type="transmembrane region" description="Helical" evidence="7">
    <location>
        <begin position="200"/>
        <end position="218"/>
    </location>
</feature>
<feature type="transmembrane region" description="Helical" evidence="7">
    <location>
        <begin position="123"/>
        <end position="142"/>
    </location>
</feature>
<dbReference type="PANTHER" id="PTHR10464">
    <property type="entry name" value="UREA TRANSPORTER"/>
    <property type="match status" value="1"/>
</dbReference>
<dbReference type="Pfam" id="PF03253">
    <property type="entry name" value="UT"/>
    <property type="match status" value="1"/>
</dbReference>
<feature type="transmembrane region" description="Helical" evidence="7">
    <location>
        <begin position="20"/>
        <end position="41"/>
    </location>
</feature>
<feature type="transmembrane region" description="Helical" evidence="7">
    <location>
        <begin position="253"/>
        <end position="270"/>
    </location>
</feature>
<accession>A0ABQ0DZS3</accession>
<dbReference type="RefSeq" id="WP_411914748.1">
    <property type="nucleotide sequence ID" value="NZ_BAAFSF010000001.1"/>
</dbReference>